<name>A0A9P7N799_9HYPO</name>
<dbReference type="Proteomes" id="UP000748025">
    <property type="component" value="Unassembled WGS sequence"/>
</dbReference>
<dbReference type="InterPro" id="IPR023346">
    <property type="entry name" value="Lysozyme-like_dom_sf"/>
</dbReference>
<organism evidence="3 4">
    <name type="scientific">Claviceps pusilla</name>
    <dbReference type="NCBI Taxonomy" id="123648"/>
    <lineage>
        <taxon>Eukaryota</taxon>
        <taxon>Fungi</taxon>
        <taxon>Dikarya</taxon>
        <taxon>Ascomycota</taxon>
        <taxon>Pezizomycotina</taxon>
        <taxon>Sordariomycetes</taxon>
        <taxon>Hypocreomycetidae</taxon>
        <taxon>Hypocreales</taxon>
        <taxon>Clavicipitaceae</taxon>
        <taxon>Claviceps</taxon>
    </lineage>
</organism>
<evidence type="ECO:0000256" key="1">
    <source>
        <dbReference type="SAM" id="MobiDB-lite"/>
    </source>
</evidence>
<evidence type="ECO:0000256" key="2">
    <source>
        <dbReference type="SAM" id="SignalP"/>
    </source>
</evidence>
<dbReference type="OrthoDB" id="1193027at2759"/>
<gene>
    <name evidence="3" type="ORF">E4U43_002627</name>
</gene>
<evidence type="ECO:0000313" key="3">
    <source>
        <dbReference type="EMBL" id="KAG5997476.1"/>
    </source>
</evidence>
<dbReference type="AlphaFoldDB" id="A0A9P7N799"/>
<dbReference type="PANTHER" id="PTHR34008">
    <property type="entry name" value="REPETITIVE PROLINE-RICH CELL WALL PROTEIN 1"/>
    <property type="match status" value="1"/>
</dbReference>
<dbReference type="Gene3D" id="1.10.530.10">
    <property type="match status" value="1"/>
</dbReference>
<feature type="signal peptide" evidence="2">
    <location>
        <begin position="1"/>
        <end position="18"/>
    </location>
</feature>
<dbReference type="PANTHER" id="PTHR34008:SF2">
    <property type="entry name" value="REPETITIVE PROLINE-RICH CELL WALL PROTEIN 1"/>
    <property type="match status" value="1"/>
</dbReference>
<accession>A0A9P7N799</accession>
<feature type="compositionally biased region" description="Low complexity" evidence="1">
    <location>
        <begin position="97"/>
        <end position="229"/>
    </location>
</feature>
<evidence type="ECO:0000313" key="4">
    <source>
        <dbReference type="Proteomes" id="UP000748025"/>
    </source>
</evidence>
<proteinExistence type="predicted"/>
<sequence>MSISLSATLLALVGAVAAYPVETGLFSRSCEPGMLVCNGSNQFAICNFAGKLEWMNVSAGTRCTCSGTICTIEMGAVAEAPPIKFTAPEPVSVAASSAPASSAPASSAPASSAPASSAPASSAPASSAPASSAPASSAPAPSHASSHTSHTSLPASSSASSPAPTSSHPSSPASSHASHISSRASSRASSHAPSHTSSPASSPASSHPPSVTSSHSSSATSSPAPKSSTVQPKAPQQTGESKPDNKVEKPHVAGKSYVQTFSGNGEPSQGWPDESKWVDFESMWTANLANTIRNSCAANFNAENNSEQEIAAIKKAIETVSKSSGVDKRFILAVIMQESSGCVRVPTTSYGVTNPGLMQSHNGAHSCANKTPCPDDQILGMVKDGTMGTSSGDGLQQLLAGAGDGVSRYYKAARKYNSGSIAATGALQDGIATHCYASDIANRLVGWSAGVVVSYSEIGDSTPFSPCNFSAE</sequence>
<dbReference type="SUPFAM" id="SSF53955">
    <property type="entry name" value="Lysozyme-like"/>
    <property type="match status" value="1"/>
</dbReference>
<keyword evidence="4" id="KW-1185">Reference proteome</keyword>
<evidence type="ECO:0008006" key="5">
    <source>
        <dbReference type="Google" id="ProtNLM"/>
    </source>
</evidence>
<feature type="compositionally biased region" description="Basic and acidic residues" evidence="1">
    <location>
        <begin position="241"/>
        <end position="251"/>
    </location>
</feature>
<dbReference type="EMBL" id="SRPW01001946">
    <property type="protein sequence ID" value="KAG5997476.1"/>
    <property type="molecule type" value="Genomic_DNA"/>
</dbReference>
<keyword evidence="2" id="KW-0732">Signal</keyword>
<protein>
    <recommendedName>
        <fullName evidence="5">Exo-beta-1,3-glucanase</fullName>
    </recommendedName>
</protein>
<reference evidence="3" key="1">
    <citation type="journal article" date="2020" name="bioRxiv">
        <title>Whole genome comparisons of ergot fungi reveals the divergence and evolution of species within the genus Claviceps are the result of varying mechanisms driving genome evolution and host range expansion.</title>
        <authorList>
            <person name="Wyka S.A."/>
            <person name="Mondo S.J."/>
            <person name="Liu M."/>
            <person name="Dettman J."/>
            <person name="Nalam V."/>
            <person name="Broders K.D."/>
        </authorList>
    </citation>
    <scope>NUCLEOTIDE SEQUENCE</scope>
    <source>
        <strain evidence="3">CCC 602</strain>
    </source>
</reference>
<feature type="compositionally biased region" description="Polar residues" evidence="1">
    <location>
        <begin position="230"/>
        <end position="240"/>
    </location>
</feature>
<comment type="caution">
    <text evidence="3">The sequence shown here is derived from an EMBL/GenBank/DDBJ whole genome shotgun (WGS) entry which is preliminary data.</text>
</comment>
<feature type="chain" id="PRO_5040476915" description="Exo-beta-1,3-glucanase" evidence="2">
    <location>
        <begin position="19"/>
        <end position="472"/>
    </location>
</feature>
<feature type="region of interest" description="Disordered" evidence="1">
    <location>
        <begin position="97"/>
        <end position="251"/>
    </location>
</feature>